<feature type="transmembrane region" description="Helical" evidence="2">
    <location>
        <begin position="480"/>
        <end position="500"/>
    </location>
</feature>
<dbReference type="EMBL" id="VICG01000011">
    <property type="protein sequence ID" value="KAA8567207.1"/>
    <property type="molecule type" value="Genomic_DNA"/>
</dbReference>
<keyword evidence="2" id="KW-0812">Transmembrane</keyword>
<dbReference type="VEuPathDB" id="FungiDB:MFRU_007g02740"/>
<dbReference type="SUPFAM" id="SSF143865">
    <property type="entry name" value="CorA soluble domain-like"/>
    <property type="match status" value="1"/>
</dbReference>
<keyword evidence="4" id="KW-1185">Reference proteome</keyword>
<dbReference type="GO" id="GO:0015095">
    <property type="term" value="F:magnesium ion transmembrane transporter activity"/>
    <property type="evidence" value="ECO:0007669"/>
    <property type="project" value="TreeGrafter"/>
</dbReference>
<dbReference type="GO" id="GO:0050897">
    <property type="term" value="F:cobalt ion binding"/>
    <property type="evidence" value="ECO:0007669"/>
    <property type="project" value="TreeGrafter"/>
</dbReference>
<name>A0A5M9JEM6_MONFR</name>
<gene>
    <name evidence="3" type="ORF">EYC84_010255</name>
</gene>
<comment type="subcellular location">
    <subcellularLocation>
        <location evidence="1">Cell membrane</location>
        <topology evidence="1">Multi-pass membrane protein</topology>
    </subcellularLocation>
</comment>
<proteinExistence type="predicted"/>
<dbReference type="PANTHER" id="PTHR46494:SF1">
    <property type="entry name" value="CORA FAMILY METAL ION TRANSPORTER (EUROFUNG)"/>
    <property type="match status" value="1"/>
</dbReference>
<keyword evidence="2" id="KW-1133">Transmembrane helix</keyword>
<keyword evidence="2" id="KW-0472">Membrane</keyword>
<protein>
    <submittedName>
        <fullName evidence="3">Uncharacterized protein</fullName>
    </submittedName>
</protein>
<feature type="transmembrane region" description="Helical" evidence="2">
    <location>
        <begin position="448"/>
        <end position="468"/>
    </location>
</feature>
<organism evidence="3 4">
    <name type="scientific">Monilinia fructicola</name>
    <name type="common">Brown rot fungus</name>
    <name type="synonym">Ciboria fructicola</name>
    <dbReference type="NCBI Taxonomy" id="38448"/>
    <lineage>
        <taxon>Eukaryota</taxon>
        <taxon>Fungi</taxon>
        <taxon>Dikarya</taxon>
        <taxon>Ascomycota</taxon>
        <taxon>Pezizomycotina</taxon>
        <taxon>Leotiomycetes</taxon>
        <taxon>Helotiales</taxon>
        <taxon>Sclerotiniaceae</taxon>
        <taxon>Monilinia</taxon>
    </lineage>
</organism>
<dbReference type="InterPro" id="IPR045861">
    <property type="entry name" value="CorA_cytoplasmic_dom"/>
</dbReference>
<evidence type="ECO:0000256" key="2">
    <source>
        <dbReference type="SAM" id="Phobius"/>
    </source>
</evidence>
<evidence type="ECO:0000313" key="3">
    <source>
        <dbReference type="EMBL" id="KAA8567207.1"/>
    </source>
</evidence>
<evidence type="ECO:0000313" key="4">
    <source>
        <dbReference type="Proteomes" id="UP000322873"/>
    </source>
</evidence>
<evidence type="ECO:0000256" key="1">
    <source>
        <dbReference type="ARBA" id="ARBA00004651"/>
    </source>
</evidence>
<accession>A0A5M9JEM6</accession>
<dbReference type="GO" id="GO:0000287">
    <property type="term" value="F:magnesium ion binding"/>
    <property type="evidence" value="ECO:0007669"/>
    <property type="project" value="TreeGrafter"/>
</dbReference>
<reference evidence="3 4" key="1">
    <citation type="submission" date="2019-06" db="EMBL/GenBank/DDBJ databases">
        <title>Genome Sequence of the Brown Rot Fungal Pathogen Monilinia fructicola.</title>
        <authorList>
            <person name="De Miccolis Angelini R.M."/>
            <person name="Landi L."/>
            <person name="Abate D."/>
            <person name="Pollastro S."/>
            <person name="Romanazzi G."/>
            <person name="Faretra F."/>
        </authorList>
    </citation>
    <scope>NUCLEOTIDE SEQUENCE [LARGE SCALE GENOMIC DNA]</scope>
    <source>
        <strain evidence="3 4">Mfrc123</strain>
    </source>
</reference>
<dbReference type="PANTHER" id="PTHR46494">
    <property type="entry name" value="CORA FAMILY METAL ION TRANSPORTER (EUROFUNG)"/>
    <property type="match status" value="1"/>
</dbReference>
<dbReference type="AlphaFoldDB" id="A0A5M9JEM6"/>
<dbReference type="Gene3D" id="1.20.58.340">
    <property type="entry name" value="Magnesium transport protein CorA, transmembrane region"/>
    <property type="match status" value="1"/>
</dbReference>
<dbReference type="Proteomes" id="UP000322873">
    <property type="component" value="Unassembled WGS sequence"/>
</dbReference>
<dbReference type="GO" id="GO:0005886">
    <property type="term" value="C:plasma membrane"/>
    <property type="evidence" value="ECO:0007669"/>
    <property type="project" value="UniProtKB-SubCell"/>
</dbReference>
<comment type="caution">
    <text evidence="3">The sequence shown here is derived from an EMBL/GenBank/DDBJ whole genome shotgun (WGS) entry which is preliminary data.</text>
</comment>
<dbReference type="GO" id="GO:0015087">
    <property type="term" value="F:cobalt ion transmembrane transporter activity"/>
    <property type="evidence" value="ECO:0007669"/>
    <property type="project" value="TreeGrafter"/>
</dbReference>
<sequence length="580" mass="66078">MMEKDGIFADFDVQVIYDASLERARNEQTRNFVVEFGKLEARIAFDFNASQLGQLLDEAPAEAERVRPPVRWINIWGPNRQTDVIDVLAKRYGFSPRLLAIIKTLPPSKSSNKDHRVSYKEKLYEKDDIETGRASMCISGGHAARPAPGTASHYTIAQQMINYQSVDVGARFMCIGANWMHDIELPSVRESDNPRIQNLFRDRAQCRLWSWLILCDDNTVIAVHEDTIPIKKTKKDLKSLRRNTLSVLGQLSKSGHETADPISMQSVRQVLDMNAAHANNGIEGASNLFYYLFDDWRAVYATVAFFRGSLQKLETAIFDDMTRNTNKGPDIRIIPHLHFLSKSIRQMQHLYKGYRNLITRILESKPFSAGEAGTPDGSFVSPNGRTGVKLAASASQRFERLGDRLQLLILSETGEFLAEKDALSNTYFSINAQKDSQATARLNRSATLLAKLSVLFLPVSLMTSYFSTQLSDIENKYSLYDYWVGFGVVVSASFVCLFFFSKLLMWVTETLDIWAKNLGRASRHLLWRGREQSTVKMMVKMMKIWKMNNDEMTYGLERACEFGFRKTVRPKEERNIWAVS</sequence>